<organism evidence="6">
    <name type="scientific">bioreactor metagenome</name>
    <dbReference type="NCBI Taxonomy" id="1076179"/>
    <lineage>
        <taxon>unclassified sequences</taxon>
        <taxon>metagenomes</taxon>
        <taxon>ecological metagenomes</taxon>
    </lineage>
</organism>
<dbReference type="GO" id="GO:0000049">
    <property type="term" value="F:tRNA binding"/>
    <property type="evidence" value="ECO:0007669"/>
    <property type="project" value="UniProtKB-KW"/>
</dbReference>
<dbReference type="InterPro" id="IPR036416">
    <property type="entry name" value="Pept_tRNA_hydro_sf"/>
</dbReference>
<evidence type="ECO:0000256" key="1">
    <source>
        <dbReference type="ARBA" id="ARBA00013260"/>
    </source>
</evidence>
<dbReference type="Gene3D" id="3.40.50.1470">
    <property type="entry name" value="Peptidyl-tRNA hydrolase"/>
    <property type="match status" value="1"/>
</dbReference>
<sequence>MKLIVGLGNIGKEYVGTRHNIGFMVVDEVAKRWGERTWKKADNAVYIEHREKEKVLVIKPTTYMNLSGIAVAEFVNFYHIAPSDILVIQDDLDLPCGQIRVRRKGSPGGHNGLKSIQEHLGTQEYSRIKVGISHPDHERKDVIAHVLQQFSTFERENIQEAITKAADALEMWIQGDMDKVMQEFNKKPAKSEALEKKTSKNRVLP</sequence>
<dbReference type="EMBL" id="VSSQ01000099">
    <property type="protein sequence ID" value="MPL76648.1"/>
    <property type="molecule type" value="Genomic_DNA"/>
</dbReference>
<evidence type="ECO:0000256" key="4">
    <source>
        <dbReference type="ARBA" id="ARBA00022884"/>
    </source>
</evidence>
<dbReference type="InterPro" id="IPR018171">
    <property type="entry name" value="Pept_tRNA_hydro_CS"/>
</dbReference>
<dbReference type="Pfam" id="PF01195">
    <property type="entry name" value="Pept_tRNA_hydro"/>
    <property type="match status" value="1"/>
</dbReference>
<keyword evidence="3 6" id="KW-0378">Hydrolase</keyword>
<comment type="caution">
    <text evidence="6">The sequence shown here is derived from an EMBL/GenBank/DDBJ whole genome shotgun (WGS) entry which is preliminary data.</text>
</comment>
<evidence type="ECO:0000256" key="2">
    <source>
        <dbReference type="ARBA" id="ARBA00022555"/>
    </source>
</evidence>
<gene>
    <name evidence="6" type="primary">pth_8</name>
    <name evidence="6" type="ORF">SDC9_22494</name>
</gene>
<keyword evidence="2" id="KW-0820">tRNA-binding</keyword>
<proteinExistence type="inferred from homology"/>
<dbReference type="PANTHER" id="PTHR17224:SF1">
    <property type="entry name" value="PEPTIDYL-TRNA HYDROLASE"/>
    <property type="match status" value="1"/>
</dbReference>
<reference evidence="6" key="1">
    <citation type="submission" date="2019-08" db="EMBL/GenBank/DDBJ databases">
        <authorList>
            <person name="Kucharzyk K."/>
            <person name="Murdoch R.W."/>
            <person name="Higgins S."/>
            <person name="Loffler F."/>
        </authorList>
    </citation>
    <scope>NUCLEOTIDE SEQUENCE</scope>
</reference>
<dbReference type="AlphaFoldDB" id="A0A644UCE3"/>
<protein>
    <recommendedName>
        <fullName evidence="1">peptidyl-tRNA hydrolase</fullName>
        <ecNumber evidence="1">3.1.1.29</ecNumber>
    </recommendedName>
</protein>
<dbReference type="GO" id="GO:0004045">
    <property type="term" value="F:peptidyl-tRNA hydrolase activity"/>
    <property type="evidence" value="ECO:0007669"/>
    <property type="project" value="UniProtKB-EC"/>
</dbReference>
<evidence type="ECO:0000256" key="3">
    <source>
        <dbReference type="ARBA" id="ARBA00022801"/>
    </source>
</evidence>
<dbReference type="PROSITE" id="PS01196">
    <property type="entry name" value="PEPT_TRNA_HYDROL_2"/>
    <property type="match status" value="1"/>
</dbReference>
<keyword evidence="4" id="KW-0694">RNA-binding</keyword>
<dbReference type="SUPFAM" id="SSF53178">
    <property type="entry name" value="Peptidyl-tRNA hydrolase-like"/>
    <property type="match status" value="1"/>
</dbReference>
<evidence type="ECO:0000313" key="6">
    <source>
        <dbReference type="EMBL" id="MPL76648.1"/>
    </source>
</evidence>
<dbReference type="PANTHER" id="PTHR17224">
    <property type="entry name" value="PEPTIDYL-TRNA HYDROLASE"/>
    <property type="match status" value="1"/>
</dbReference>
<dbReference type="PROSITE" id="PS01195">
    <property type="entry name" value="PEPT_TRNA_HYDROL_1"/>
    <property type="match status" value="1"/>
</dbReference>
<name>A0A644UCE3_9ZZZZ</name>
<dbReference type="InterPro" id="IPR001328">
    <property type="entry name" value="Pept_tRNA_hydro"/>
</dbReference>
<comment type="similarity">
    <text evidence="5">Belongs to the PTH family.</text>
</comment>
<accession>A0A644UCE3</accession>
<dbReference type="NCBIfam" id="TIGR00447">
    <property type="entry name" value="pth"/>
    <property type="match status" value="1"/>
</dbReference>
<evidence type="ECO:0000256" key="5">
    <source>
        <dbReference type="ARBA" id="ARBA00038063"/>
    </source>
</evidence>
<dbReference type="EC" id="3.1.1.29" evidence="1"/>
<dbReference type="HAMAP" id="MF_00083">
    <property type="entry name" value="Pept_tRNA_hydro_bact"/>
    <property type="match status" value="1"/>
</dbReference>
<dbReference type="FunFam" id="3.40.50.1470:FF:000001">
    <property type="entry name" value="Peptidyl-tRNA hydrolase"/>
    <property type="match status" value="1"/>
</dbReference>
<dbReference type="CDD" id="cd00462">
    <property type="entry name" value="PTH"/>
    <property type="match status" value="1"/>
</dbReference>